<accession>A0ABW7G4J8</accession>
<feature type="compositionally biased region" description="Basic and acidic residues" evidence="1">
    <location>
        <begin position="163"/>
        <end position="173"/>
    </location>
</feature>
<feature type="compositionally biased region" description="Low complexity" evidence="1">
    <location>
        <begin position="143"/>
        <end position="162"/>
    </location>
</feature>
<name>A0ABW7G4J8_9BURK</name>
<proteinExistence type="predicted"/>
<evidence type="ECO:0000313" key="2">
    <source>
        <dbReference type="EMBL" id="MFG6456853.1"/>
    </source>
</evidence>
<organism evidence="2 3">
    <name type="scientific">Pelomonas nitida</name>
    <dbReference type="NCBI Taxonomy" id="3299027"/>
    <lineage>
        <taxon>Bacteria</taxon>
        <taxon>Pseudomonadati</taxon>
        <taxon>Pseudomonadota</taxon>
        <taxon>Betaproteobacteria</taxon>
        <taxon>Burkholderiales</taxon>
        <taxon>Sphaerotilaceae</taxon>
        <taxon>Roseateles</taxon>
    </lineage>
</organism>
<comment type="caution">
    <text evidence="2">The sequence shown here is derived from an EMBL/GenBank/DDBJ whole genome shotgun (WGS) entry which is preliminary data.</text>
</comment>
<dbReference type="EMBL" id="JBIGIA010000005">
    <property type="protein sequence ID" value="MFG6456853.1"/>
    <property type="molecule type" value="Genomic_DNA"/>
</dbReference>
<feature type="compositionally biased region" description="Low complexity" evidence="1">
    <location>
        <begin position="284"/>
        <end position="306"/>
    </location>
</feature>
<sequence length="433" mass="43613">MAATATSPMLDALVERLWRPLARATDDALRRLDLAIAPDDDVSAPPAVPDAALEAADDAARGIAASPRHVADTPKAAGEPLTAIAPARALPPTAARPDLARPAVPTASVGGSLAAVAPPLAPPTAVTVPPVSTSPAGAPPRSAPAATTGDAAPSPPSAAAELAEPRQAWRADARPASVARPSTTAHTSGAVPERSPRRDTVANERTLPRRVAVLPHAPAVAMPAAAVAAATGADRADSAVAPPDVGTAPQPASGDRPAAPVTPARRQAPARLSTATRLGLATLATTDAAPTRAPRPVLRVAPRASPEWGSVPDQMATGGSHAAAAATALPPPAAATPEVPEPTEPVMATSRPLRLVANRLDRAMAPVFSRALDTGALQPGDDDMPEQAAPRISNTFNVNVALGGAAGALEPRKIEEALGEWLRACVRRQGLLP</sequence>
<feature type="region of interest" description="Disordered" evidence="1">
    <location>
        <begin position="235"/>
        <end position="271"/>
    </location>
</feature>
<keyword evidence="3" id="KW-1185">Reference proteome</keyword>
<feature type="region of interest" description="Disordered" evidence="1">
    <location>
        <begin position="284"/>
        <end position="325"/>
    </location>
</feature>
<evidence type="ECO:0000256" key="1">
    <source>
        <dbReference type="SAM" id="MobiDB-lite"/>
    </source>
</evidence>
<dbReference type="RefSeq" id="WP_394487630.1">
    <property type="nucleotide sequence ID" value="NZ_JBIGIA010000005.1"/>
</dbReference>
<evidence type="ECO:0008006" key="4">
    <source>
        <dbReference type="Google" id="ProtNLM"/>
    </source>
</evidence>
<dbReference type="Proteomes" id="UP001606305">
    <property type="component" value="Unassembled WGS sequence"/>
</dbReference>
<reference evidence="2 3" key="1">
    <citation type="submission" date="2024-09" db="EMBL/GenBank/DDBJ databases">
        <title>Novel species of the genus Pelomonas and Roseateles isolated from streams.</title>
        <authorList>
            <person name="Lu H."/>
        </authorList>
    </citation>
    <scope>NUCLEOTIDE SEQUENCE [LARGE SCALE GENOMIC DNA]</scope>
    <source>
        <strain evidence="2 3">BYS96W</strain>
    </source>
</reference>
<protein>
    <recommendedName>
        <fullName evidence="4">Meckel syndrome type 1 protein</fullName>
    </recommendedName>
</protein>
<feature type="region of interest" description="Disordered" evidence="1">
    <location>
        <begin position="125"/>
        <end position="205"/>
    </location>
</feature>
<gene>
    <name evidence="2" type="ORF">ACG00X_08405</name>
</gene>
<feature type="compositionally biased region" description="Low complexity" evidence="1">
    <location>
        <begin position="125"/>
        <end position="136"/>
    </location>
</feature>
<evidence type="ECO:0000313" key="3">
    <source>
        <dbReference type="Proteomes" id="UP001606305"/>
    </source>
</evidence>